<feature type="domain" description="Ribosomal RNA adenine methylase transferase N-terminal" evidence="9">
    <location>
        <begin position="35"/>
        <end position="210"/>
    </location>
</feature>
<comment type="function">
    <text evidence="7">Specifically dimethylates two adjacent adenosines (A1518 and A1519) in the loop of a conserved hairpin near the 3'-end of 16S rRNA in the 30S particle. May play a critical role in biogenesis of 30S subunits.</text>
</comment>
<feature type="binding site" evidence="7 8">
    <location>
        <position position="28"/>
    </location>
    <ligand>
        <name>S-adenosyl-L-methionine</name>
        <dbReference type="ChEBI" id="CHEBI:59789"/>
    </ligand>
</feature>
<evidence type="ECO:0000313" key="10">
    <source>
        <dbReference type="EMBL" id="SFR40896.1"/>
    </source>
</evidence>
<organism evidence="10 11">
    <name type="scientific">Yoonia tamlensis</name>
    <dbReference type="NCBI Taxonomy" id="390270"/>
    <lineage>
        <taxon>Bacteria</taxon>
        <taxon>Pseudomonadati</taxon>
        <taxon>Pseudomonadota</taxon>
        <taxon>Alphaproteobacteria</taxon>
        <taxon>Rhodobacterales</taxon>
        <taxon>Paracoccaceae</taxon>
        <taxon>Yoonia</taxon>
    </lineage>
</organism>
<dbReference type="InterPro" id="IPR001737">
    <property type="entry name" value="KsgA/Erm"/>
</dbReference>
<comment type="subcellular location">
    <subcellularLocation>
        <location evidence="7">Cytoplasm</location>
    </subcellularLocation>
</comment>
<evidence type="ECO:0000256" key="5">
    <source>
        <dbReference type="ARBA" id="ARBA00022691"/>
    </source>
</evidence>
<dbReference type="InterPro" id="IPR020598">
    <property type="entry name" value="rRNA_Ade_methylase_Trfase_N"/>
</dbReference>
<evidence type="ECO:0000256" key="4">
    <source>
        <dbReference type="ARBA" id="ARBA00022679"/>
    </source>
</evidence>
<comment type="catalytic activity">
    <reaction evidence="7">
        <text>adenosine(1518)/adenosine(1519) in 16S rRNA + 4 S-adenosyl-L-methionine = N(6)-dimethyladenosine(1518)/N(6)-dimethyladenosine(1519) in 16S rRNA + 4 S-adenosyl-L-homocysteine + 4 H(+)</text>
        <dbReference type="Rhea" id="RHEA:19609"/>
        <dbReference type="Rhea" id="RHEA-COMP:10232"/>
        <dbReference type="Rhea" id="RHEA-COMP:10233"/>
        <dbReference type="ChEBI" id="CHEBI:15378"/>
        <dbReference type="ChEBI" id="CHEBI:57856"/>
        <dbReference type="ChEBI" id="CHEBI:59789"/>
        <dbReference type="ChEBI" id="CHEBI:74411"/>
        <dbReference type="ChEBI" id="CHEBI:74493"/>
        <dbReference type="EC" id="2.1.1.182"/>
    </reaction>
</comment>
<sequence length="282" mass="30512">MSTIDNLPALRDVIAKHELAAKKSLGQNFLLDLNLTARIARLAGDVSAADVLEIGPGPGGLTRGLLAEGARRVLAIEKDPRCMAALAEISDAYPDRFQVINGDALEVDPLAYLTPPIKVAANLPYNVGTELLVRWLTPPAWPPFWQSLTLMFQREVAQRIVAQPGSKAYGRLALLAQWRSDPRIVLELPPEAFSPPPKVNSAVVHLTALPAPRFPADPAILNKVVAAAFNQRRKMLRSALKSVSPDIEAHLTAVGIKPTERGEQIGLEAYCALARRIADNPA</sequence>
<dbReference type="AlphaFoldDB" id="A0A1I6GFD2"/>
<feature type="binding site" evidence="7 8">
    <location>
        <position position="103"/>
    </location>
    <ligand>
        <name>S-adenosyl-L-methionine</name>
        <dbReference type="ChEBI" id="CHEBI:59789"/>
    </ligand>
</feature>
<dbReference type="GO" id="GO:0005829">
    <property type="term" value="C:cytosol"/>
    <property type="evidence" value="ECO:0007669"/>
    <property type="project" value="TreeGrafter"/>
</dbReference>
<dbReference type="EC" id="2.1.1.182" evidence="7"/>
<evidence type="ECO:0000256" key="8">
    <source>
        <dbReference type="PROSITE-ProRule" id="PRU01026"/>
    </source>
</evidence>
<dbReference type="GO" id="GO:0052908">
    <property type="term" value="F:16S rRNA (adenine(1518)-N(6)/adenine(1519)-N(6))-dimethyltransferase activity"/>
    <property type="evidence" value="ECO:0007669"/>
    <property type="project" value="UniProtKB-EC"/>
</dbReference>
<feature type="binding site" evidence="7 8">
    <location>
        <position position="30"/>
    </location>
    <ligand>
        <name>S-adenosyl-L-methionine</name>
        <dbReference type="ChEBI" id="CHEBI:59789"/>
    </ligand>
</feature>
<feature type="binding site" evidence="7 8">
    <location>
        <position position="122"/>
    </location>
    <ligand>
        <name>S-adenosyl-L-methionine</name>
        <dbReference type="ChEBI" id="CHEBI:59789"/>
    </ligand>
</feature>
<reference evidence="11" key="1">
    <citation type="submission" date="2016-10" db="EMBL/GenBank/DDBJ databases">
        <authorList>
            <person name="Varghese N."/>
            <person name="Submissions S."/>
        </authorList>
    </citation>
    <scope>NUCLEOTIDE SEQUENCE [LARGE SCALE GENOMIC DNA]</scope>
    <source>
        <strain evidence="11">DSM 26879</strain>
    </source>
</reference>
<dbReference type="InterPro" id="IPR011530">
    <property type="entry name" value="rRNA_adenine_dimethylase"/>
</dbReference>
<dbReference type="PANTHER" id="PTHR11727">
    <property type="entry name" value="DIMETHYLADENOSINE TRANSFERASE"/>
    <property type="match status" value="1"/>
</dbReference>
<keyword evidence="4 7" id="KW-0808">Transferase</keyword>
<evidence type="ECO:0000313" key="11">
    <source>
        <dbReference type="Proteomes" id="UP000199478"/>
    </source>
</evidence>
<dbReference type="CDD" id="cd02440">
    <property type="entry name" value="AdoMet_MTases"/>
    <property type="match status" value="1"/>
</dbReference>
<dbReference type="SUPFAM" id="SSF53335">
    <property type="entry name" value="S-adenosyl-L-methionine-dependent methyltransferases"/>
    <property type="match status" value="1"/>
</dbReference>
<dbReference type="SMART" id="SM00650">
    <property type="entry name" value="rADc"/>
    <property type="match status" value="1"/>
</dbReference>
<proteinExistence type="inferred from homology"/>
<accession>A0A1I6GFD2</accession>
<dbReference type="RefSeq" id="WP_090198549.1">
    <property type="nucleotide sequence ID" value="NZ_FOYP01000001.1"/>
</dbReference>
<dbReference type="OrthoDB" id="9814755at2"/>
<gene>
    <name evidence="7" type="primary">rsmA</name>
    <name evidence="7" type="synonym">ksgA</name>
    <name evidence="10" type="ORF">SAMN04488005_1571</name>
</gene>
<name>A0A1I6GFD2_9RHOB</name>
<comment type="similarity">
    <text evidence="7">Belongs to the class I-like SAM-binding methyltransferase superfamily. rRNA adenine N(6)-methyltransferase family. RsmA subfamily.</text>
</comment>
<dbReference type="InterPro" id="IPR029063">
    <property type="entry name" value="SAM-dependent_MTases_sf"/>
</dbReference>
<keyword evidence="1 7" id="KW-0963">Cytoplasm</keyword>
<keyword evidence="2 7" id="KW-0698">rRNA processing</keyword>
<dbReference type="STRING" id="390270.SAMN04488005_1571"/>
<keyword evidence="5 7" id="KW-0949">S-adenosyl-L-methionine</keyword>
<evidence type="ECO:0000256" key="6">
    <source>
        <dbReference type="ARBA" id="ARBA00022884"/>
    </source>
</evidence>
<dbReference type="HAMAP" id="MF_00607">
    <property type="entry name" value="16SrRNA_methyltr_A"/>
    <property type="match status" value="1"/>
</dbReference>
<dbReference type="GO" id="GO:0003723">
    <property type="term" value="F:RNA binding"/>
    <property type="evidence" value="ECO:0007669"/>
    <property type="project" value="UniProtKB-UniRule"/>
</dbReference>
<dbReference type="InterPro" id="IPR023165">
    <property type="entry name" value="rRNA_Ade_diMease-like_C"/>
</dbReference>
<evidence type="ECO:0000256" key="1">
    <source>
        <dbReference type="ARBA" id="ARBA00022490"/>
    </source>
</evidence>
<dbReference type="EMBL" id="FOYP01000001">
    <property type="protein sequence ID" value="SFR40896.1"/>
    <property type="molecule type" value="Genomic_DNA"/>
</dbReference>
<feature type="binding site" evidence="7 8">
    <location>
        <position position="77"/>
    </location>
    <ligand>
        <name>S-adenosyl-L-methionine</name>
        <dbReference type="ChEBI" id="CHEBI:59789"/>
    </ligand>
</feature>
<dbReference type="PROSITE" id="PS01131">
    <property type="entry name" value="RRNA_A_DIMETH"/>
    <property type="match status" value="1"/>
</dbReference>
<dbReference type="Gene3D" id="3.40.50.150">
    <property type="entry name" value="Vaccinia Virus protein VP39"/>
    <property type="match status" value="1"/>
</dbReference>
<dbReference type="InterPro" id="IPR020596">
    <property type="entry name" value="rRNA_Ade_Mease_Trfase_CS"/>
</dbReference>
<dbReference type="NCBIfam" id="TIGR00755">
    <property type="entry name" value="ksgA"/>
    <property type="match status" value="1"/>
</dbReference>
<dbReference type="FunFam" id="1.10.8.100:FF:000001">
    <property type="entry name" value="Ribosomal RNA small subunit methyltransferase A"/>
    <property type="match status" value="1"/>
</dbReference>
<keyword evidence="6 7" id="KW-0694">RNA-binding</keyword>
<evidence type="ECO:0000256" key="3">
    <source>
        <dbReference type="ARBA" id="ARBA00022603"/>
    </source>
</evidence>
<dbReference type="Gene3D" id="1.10.8.100">
    <property type="entry name" value="Ribosomal RNA adenine dimethylase-like, domain 2"/>
    <property type="match status" value="1"/>
</dbReference>
<evidence type="ECO:0000256" key="7">
    <source>
        <dbReference type="HAMAP-Rule" id="MF_00607"/>
    </source>
</evidence>
<evidence type="ECO:0000259" key="9">
    <source>
        <dbReference type="SMART" id="SM00650"/>
    </source>
</evidence>
<dbReference type="Pfam" id="PF00398">
    <property type="entry name" value="RrnaAD"/>
    <property type="match status" value="1"/>
</dbReference>
<keyword evidence="3 7" id="KW-0489">Methyltransferase</keyword>
<evidence type="ECO:0000256" key="2">
    <source>
        <dbReference type="ARBA" id="ARBA00022552"/>
    </source>
</evidence>
<dbReference type="PROSITE" id="PS51689">
    <property type="entry name" value="SAM_RNA_A_N6_MT"/>
    <property type="match status" value="1"/>
</dbReference>
<protein>
    <recommendedName>
        <fullName evidence="7">Ribosomal RNA small subunit methyltransferase A</fullName>
        <ecNumber evidence="7">2.1.1.182</ecNumber>
    </recommendedName>
    <alternativeName>
        <fullName evidence="7">16S rRNA (adenine(1518)-N(6)/adenine(1519)-N(6))-dimethyltransferase</fullName>
    </alternativeName>
    <alternativeName>
        <fullName evidence="7">16S rRNA dimethyladenosine transferase</fullName>
    </alternativeName>
    <alternativeName>
        <fullName evidence="7">16S rRNA dimethylase</fullName>
    </alternativeName>
    <alternativeName>
        <fullName evidence="7">S-adenosylmethionine-6-N', N'-adenosyl(rRNA) dimethyltransferase</fullName>
    </alternativeName>
</protein>
<keyword evidence="11" id="KW-1185">Reference proteome</keyword>
<feature type="binding site" evidence="7 8">
    <location>
        <position position="55"/>
    </location>
    <ligand>
        <name>S-adenosyl-L-methionine</name>
        <dbReference type="ChEBI" id="CHEBI:59789"/>
    </ligand>
</feature>
<dbReference type="PANTHER" id="PTHR11727:SF7">
    <property type="entry name" value="DIMETHYLADENOSINE TRANSFERASE-RELATED"/>
    <property type="match status" value="1"/>
</dbReference>
<dbReference type="Proteomes" id="UP000199478">
    <property type="component" value="Unassembled WGS sequence"/>
</dbReference>